<feature type="domain" description="Tyr recombinase" evidence="2">
    <location>
        <begin position="4"/>
        <end position="183"/>
    </location>
</feature>
<dbReference type="Pfam" id="PF00589">
    <property type="entry name" value="Phage_integrase"/>
    <property type="match status" value="1"/>
</dbReference>
<dbReference type="OrthoDB" id="87056at2"/>
<accession>A0A1G5B1W2</accession>
<protein>
    <submittedName>
        <fullName evidence="3">Phage integrase family protein</fullName>
    </submittedName>
</protein>
<evidence type="ECO:0000259" key="2">
    <source>
        <dbReference type="PROSITE" id="PS51898"/>
    </source>
</evidence>
<keyword evidence="4" id="KW-1185">Reference proteome</keyword>
<dbReference type="InterPro" id="IPR002104">
    <property type="entry name" value="Integrase_catalytic"/>
</dbReference>
<reference evidence="4" key="1">
    <citation type="submission" date="2016-10" db="EMBL/GenBank/DDBJ databases">
        <authorList>
            <person name="Varghese N."/>
            <person name="Submissions S."/>
        </authorList>
    </citation>
    <scope>NUCLEOTIDE SEQUENCE [LARGE SCALE GENOMIC DNA]</scope>
    <source>
        <strain evidence="4">XBD2006</strain>
    </source>
</reference>
<dbReference type="PANTHER" id="PTHR30349">
    <property type="entry name" value="PHAGE INTEGRASE-RELATED"/>
    <property type="match status" value="1"/>
</dbReference>
<proteinExistence type="predicted"/>
<dbReference type="PROSITE" id="PS51898">
    <property type="entry name" value="TYR_RECOMBINASE"/>
    <property type="match status" value="1"/>
</dbReference>
<dbReference type="PANTHER" id="PTHR30349:SF82">
    <property type="entry name" value="INTEGRASE_RECOMBINASE YOEC-RELATED"/>
    <property type="match status" value="1"/>
</dbReference>
<dbReference type="SUPFAM" id="SSF56349">
    <property type="entry name" value="DNA breaking-rejoining enzymes"/>
    <property type="match status" value="1"/>
</dbReference>
<dbReference type="RefSeq" id="WP_074461280.1">
    <property type="nucleotide sequence ID" value="NZ_FMUR01000004.1"/>
</dbReference>
<dbReference type="GO" id="GO:0006310">
    <property type="term" value="P:DNA recombination"/>
    <property type="evidence" value="ECO:0007669"/>
    <property type="project" value="UniProtKB-KW"/>
</dbReference>
<dbReference type="EMBL" id="FMUR01000004">
    <property type="protein sequence ID" value="SCX84148.1"/>
    <property type="molecule type" value="Genomic_DNA"/>
</dbReference>
<evidence type="ECO:0000313" key="3">
    <source>
        <dbReference type="EMBL" id="SCX84148.1"/>
    </source>
</evidence>
<dbReference type="GO" id="GO:0015074">
    <property type="term" value="P:DNA integration"/>
    <property type="evidence" value="ECO:0007669"/>
    <property type="project" value="InterPro"/>
</dbReference>
<gene>
    <name evidence="3" type="ORF">SAMN02910451_00488</name>
</gene>
<dbReference type="Proteomes" id="UP000183047">
    <property type="component" value="Unassembled WGS sequence"/>
</dbReference>
<dbReference type="InterPro" id="IPR050090">
    <property type="entry name" value="Tyrosine_recombinase_XerCD"/>
</dbReference>
<evidence type="ECO:0000313" key="4">
    <source>
        <dbReference type="Proteomes" id="UP000183047"/>
    </source>
</evidence>
<dbReference type="InterPro" id="IPR011010">
    <property type="entry name" value="DNA_brk_join_enz"/>
</dbReference>
<name>A0A1G5B1W2_9FIRM</name>
<evidence type="ECO:0000256" key="1">
    <source>
        <dbReference type="ARBA" id="ARBA00023172"/>
    </source>
</evidence>
<organism evidence="3 4">
    <name type="scientific">Butyrivibrio hungatei</name>
    <dbReference type="NCBI Taxonomy" id="185008"/>
    <lineage>
        <taxon>Bacteria</taxon>
        <taxon>Bacillati</taxon>
        <taxon>Bacillota</taxon>
        <taxon>Clostridia</taxon>
        <taxon>Lachnospirales</taxon>
        <taxon>Lachnospiraceae</taxon>
        <taxon>Butyrivibrio</taxon>
    </lineage>
</organism>
<dbReference type="InterPro" id="IPR013762">
    <property type="entry name" value="Integrase-like_cat_sf"/>
</dbReference>
<dbReference type="GO" id="GO:0003677">
    <property type="term" value="F:DNA binding"/>
    <property type="evidence" value="ECO:0007669"/>
    <property type="project" value="InterPro"/>
</dbReference>
<dbReference type="AlphaFoldDB" id="A0A1G5B1W2"/>
<sequence length="189" mass="21986">MGQYATVPITREQYAEIIETMRTGASKQFRANPRIAEILIAEANLGIRIEDVLALKPSSFIAAGNIHKINIVEMKTKKKRYKTVSEEYYKHLKEYIAENHIQNDALIFEISERAVQKYLHKVCEYLGYENVSTHSFRKYCGMRLYESNGYNIVLVMEFFQHSSPDITKRYLGVDAREMEEALQNHVELV</sequence>
<keyword evidence="1" id="KW-0233">DNA recombination</keyword>
<dbReference type="Gene3D" id="1.10.443.10">
    <property type="entry name" value="Intergrase catalytic core"/>
    <property type="match status" value="1"/>
</dbReference>